<evidence type="ECO:0000313" key="2">
    <source>
        <dbReference type="Proteomes" id="UP001595647"/>
    </source>
</evidence>
<accession>A0ABV7HYU2</accession>
<dbReference type="Proteomes" id="UP001595647">
    <property type="component" value="Unassembled WGS sequence"/>
</dbReference>
<sequence>MTKRIRKTFATLSALKTLNKVSLPNVAEVARKNDISVRLLAREAGHDQALVKTTGEWATVFARRIFGNAPLQPYPADHFWA</sequence>
<protein>
    <submittedName>
        <fullName evidence="1">Uncharacterized protein</fullName>
    </submittedName>
</protein>
<gene>
    <name evidence="1" type="ORF">ACFOHV_09790</name>
</gene>
<reference evidence="2" key="1">
    <citation type="journal article" date="2019" name="Int. J. Syst. Evol. Microbiol.">
        <title>The Global Catalogue of Microorganisms (GCM) 10K type strain sequencing project: providing services to taxonomists for standard genome sequencing and annotation.</title>
        <authorList>
            <consortium name="The Broad Institute Genomics Platform"/>
            <consortium name="The Broad Institute Genome Sequencing Center for Infectious Disease"/>
            <person name="Wu L."/>
            <person name="Ma J."/>
        </authorList>
    </citation>
    <scope>NUCLEOTIDE SEQUENCE [LARGE SCALE GENOMIC DNA]</scope>
    <source>
        <strain evidence="2">KCTC 52231</strain>
    </source>
</reference>
<dbReference type="RefSeq" id="WP_182305019.1">
    <property type="nucleotide sequence ID" value="NZ_CP059896.1"/>
</dbReference>
<proteinExistence type="predicted"/>
<keyword evidence="2" id="KW-1185">Reference proteome</keyword>
<organism evidence="1 2">
    <name type="scientific">Ciceribacter thiooxidans</name>
    <dbReference type="NCBI Taxonomy" id="1969821"/>
    <lineage>
        <taxon>Bacteria</taxon>
        <taxon>Pseudomonadati</taxon>
        <taxon>Pseudomonadota</taxon>
        <taxon>Alphaproteobacteria</taxon>
        <taxon>Hyphomicrobiales</taxon>
        <taxon>Rhizobiaceae</taxon>
        <taxon>Ciceribacter</taxon>
    </lineage>
</organism>
<dbReference type="EMBL" id="JBHRTG010000009">
    <property type="protein sequence ID" value="MFC3163569.1"/>
    <property type="molecule type" value="Genomic_DNA"/>
</dbReference>
<evidence type="ECO:0000313" key="1">
    <source>
        <dbReference type="EMBL" id="MFC3163569.1"/>
    </source>
</evidence>
<name>A0ABV7HYU2_9HYPH</name>
<comment type="caution">
    <text evidence="1">The sequence shown here is derived from an EMBL/GenBank/DDBJ whole genome shotgun (WGS) entry which is preliminary data.</text>
</comment>